<evidence type="ECO:0000313" key="2">
    <source>
        <dbReference type="EMBL" id="CAB3251446.1"/>
    </source>
</evidence>
<dbReference type="EMBL" id="CADEBD010000359">
    <property type="protein sequence ID" value="CAB3251444.1"/>
    <property type="molecule type" value="Genomic_DNA"/>
</dbReference>
<sequence length="136" mass="15723">MIWTVSMVFVRRPQMYFLVNGIKTEMKLPTSIAVIGDATYELPANLRRWASEEKEREAAERRKCGYTHSAGALEQRGQPVHAAKRYRPRFRRRCRENISMPRVRGRGQHSYDTCHFRSYVCRATPSPGVPAALLAR</sequence>
<gene>
    <name evidence="1" type="ORF">APLA_LOCUS13623</name>
    <name evidence="2" type="ORF">APLA_LOCUS13624</name>
</gene>
<name>A0A8S1AXU6_ARCPL</name>
<evidence type="ECO:0000313" key="3">
    <source>
        <dbReference type="Proteomes" id="UP000494256"/>
    </source>
</evidence>
<protein>
    <submittedName>
        <fullName evidence="1">Uncharacterized protein</fullName>
    </submittedName>
</protein>
<dbReference type="Proteomes" id="UP000494256">
    <property type="component" value="Unassembled WGS sequence"/>
</dbReference>
<accession>A0A8S1AXU6</accession>
<proteinExistence type="predicted"/>
<dbReference type="OrthoDB" id="1662883at2759"/>
<reference evidence="1 3" key="1">
    <citation type="submission" date="2020-04" db="EMBL/GenBank/DDBJ databases">
        <authorList>
            <person name="Wallbank WR R."/>
            <person name="Pardo Diaz C."/>
            <person name="Kozak K."/>
            <person name="Martin S."/>
            <person name="Jiggins C."/>
            <person name="Moest M."/>
            <person name="Warren A I."/>
            <person name="Byers J.R.P. K."/>
            <person name="Montejo-Kovacevich G."/>
            <person name="Yen C E."/>
        </authorList>
    </citation>
    <scope>NUCLEOTIDE SEQUENCE [LARGE SCALE GENOMIC DNA]</scope>
</reference>
<comment type="caution">
    <text evidence="1">The sequence shown here is derived from an EMBL/GenBank/DDBJ whole genome shotgun (WGS) entry which is preliminary data.</text>
</comment>
<organism evidence="1 3">
    <name type="scientific">Arctia plantaginis</name>
    <name type="common">Wood tiger moth</name>
    <name type="synonym">Phalaena plantaginis</name>
    <dbReference type="NCBI Taxonomy" id="874455"/>
    <lineage>
        <taxon>Eukaryota</taxon>
        <taxon>Metazoa</taxon>
        <taxon>Ecdysozoa</taxon>
        <taxon>Arthropoda</taxon>
        <taxon>Hexapoda</taxon>
        <taxon>Insecta</taxon>
        <taxon>Pterygota</taxon>
        <taxon>Neoptera</taxon>
        <taxon>Endopterygota</taxon>
        <taxon>Lepidoptera</taxon>
        <taxon>Glossata</taxon>
        <taxon>Ditrysia</taxon>
        <taxon>Noctuoidea</taxon>
        <taxon>Erebidae</taxon>
        <taxon>Arctiinae</taxon>
        <taxon>Arctia</taxon>
    </lineage>
</organism>
<dbReference type="AlphaFoldDB" id="A0A8S1AXU6"/>
<evidence type="ECO:0000313" key="1">
    <source>
        <dbReference type="EMBL" id="CAB3251444.1"/>
    </source>
</evidence>
<dbReference type="EMBL" id="CADEBD010000359">
    <property type="protein sequence ID" value="CAB3251446.1"/>
    <property type="molecule type" value="Genomic_DNA"/>
</dbReference>